<evidence type="ECO:0000259" key="2">
    <source>
        <dbReference type="Pfam" id="PF07859"/>
    </source>
</evidence>
<organism evidence="3">
    <name type="scientific">freshwater metagenome</name>
    <dbReference type="NCBI Taxonomy" id="449393"/>
    <lineage>
        <taxon>unclassified sequences</taxon>
        <taxon>metagenomes</taxon>
        <taxon>ecological metagenomes</taxon>
    </lineage>
</organism>
<dbReference type="Gene3D" id="3.40.50.1820">
    <property type="entry name" value="alpha/beta hydrolase"/>
    <property type="match status" value="1"/>
</dbReference>
<accession>A0A6J6HDM9</accession>
<feature type="domain" description="Alpha/beta hydrolase fold-3" evidence="2">
    <location>
        <begin position="72"/>
        <end position="272"/>
    </location>
</feature>
<dbReference type="AlphaFoldDB" id="A0A6J6HDM9"/>
<dbReference type="InterPro" id="IPR029058">
    <property type="entry name" value="AB_hydrolase_fold"/>
</dbReference>
<dbReference type="EMBL" id="CAEZUP010000045">
    <property type="protein sequence ID" value="CAB4611781.1"/>
    <property type="molecule type" value="Genomic_DNA"/>
</dbReference>
<dbReference type="GO" id="GO:0016787">
    <property type="term" value="F:hydrolase activity"/>
    <property type="evidence" value="ECO:0007669"/>
    <property type="project" value="UniProtKB-KW"/>
</dbReference>
<keyword evidence="1" id="KW-0378">Hydrolase</keyword>
<name>A0A6J6HDM9_9ZZZZ</name>
<gene>
    <name evidence="3" type="ORF">UFOPK1835_01136</name>
</gene>
<dbReference type="Pfam" id="PF07859">
    <property type="entry name" value="Abhydrolase_3"/>
    <property type="match status" value="1"/>
</dbReference>
<dbReference type="SUPFAM" id="SSF53474">
    <property type="entry name" value="alpha/beta-Hydrolases"/>
    <property type="match status" value="1"/>
</dbReference>
<reference evidence="3" key="1">
    <citation type="submission" date="2020-05" db="EMBL/GenBank/DDBJ databases">
        <authorList>
            <person name="Chiriac C."/>
            <person name="Salcher M."/>
            <person name="Ghai R."/>
            <person name="Kavagutti S V."/>
        </authorList>
    </citation>
    <scope>NUCLEOTIDE SEQUENCE</scope>
</reference>
<dbReference type="InterPro" id="IPR013094">
    <property type="entry name" value="AB_hydrolase_3"/>
</dbReference>
<dbReference type="InterPro" id="IPR050300">
    <property type="entry name" value="GDXG_lipolytic_enzyme"/>
</dbReference>
<proteinExistence type="predicted"/>
<dbReference type="PANTHER" id="PTHR48081:SF8">
    <property type="entry name" value="ALPHA_BETA HYDROLASE FOLD-3 DOMAIN-CONTAINING PROTEIN-RELATED"/>
    <property type="match status" value="1"/>
</dbReference>
<protein>
    <submittedName>
        <fullName evidence="3">Unannotated protein</fullName>
    </submittedName>
</protein>
<sequence>MASNEFHAFQEAAAQRPVPTPAANIQEQRQRIDDAMSAIPLADGTTATAATLGGVPVIECRPDDLAADAPVIVYLHGGGFRIASALAYRSYGTHLAAVLGARVVLVDYRLAPEHPFPAALDDSVAVYRALLAEGVDASRLVIGGDSAGGGLAASVALRTLADGPIPAAIVCCSPWVDLTVTAETYETRSEADKLFSRTSAEDAVLAYVVDHEVTDPLLSPVFGDWTDAPPLLVMVGDAEVLLDDAHKLAAVTGDAGVDVTLSVYPEMPHIWTMSYPAFPEAVAGVMEIAAFVQKHVTDSRAGKI</sequence>
<evidence type="ECO:0000313" key="3">
    <source>
        <dbReference type="EMBL" id="CAB4611781.1"/>
    </source>
</evidence>
<evidence type="ECO:0000256" key="1">
    <source>
        <dbReference type="ARBA" id="ARBA00022801"/>
    </source>
</evidence>
<dbReference type="PANTHER" id="PTHR48081">
    <property type="entry name" value="AB HYDROLASE SUPERFAMILY PROTEIN C4A8.06C"/>
    <property type="match status" value="1"/>
</dbReference>